<feature type="compositionally biased region" description="Polar residues" evidence="1">
    <location>
        <begin position="1"/>
        <end position="19"/>
    </location>
</feature>
<proteinExistence type="predicted"/>
<evidence type="ECO:0000313" key="3">
    <source>
        <dbReference type="Proteomes" id="UP000829196"/>
    </source>
</evidence>
<name>A0A8T3BIP4_DENNO</name>
<dbReference type="EMBL" id="JAGYWB010000009">
    <property type="protein sequence ID" value="KAI0512140.1"/>
    <property type="molecule type" value="Genomic_DNA"/>
</dbReference>
<accession>A0A8T3BIP4</accession>
<comment type="caution">
    <text evidence="2">The sequence shown here is derived from an EMBL/GenBank/DDBJ whole genome shotgun (WGS) entry which is preliminary data.</text>
</comment>
<sequence>MATSVSTVGSVNRVPQNFHGSSSGASAPSSAIFGNSLKKTNPCVSLQEFPLSFQIHYD</sequence>
<gene>
    <name evidence="2" type="ORF">KFK09_012776</name>
</gene>
<organism evidence="2 3">
    <name type="scientific">Dendrobium nobile</name>
    <name type="common">Orchid</name>
    <dbReference type="NCBI Taxonomy" id="94219"/>
    <lineage>
        <taxon>Eukaryota</taxon>
        <taxon>Viridiplantae</taxon>
        <taxon>Streptophyta</taxon>
        <taxon>Embryophyta</taxon>
        <taxon>Tracheophyta</taxon>
        <taxon>Spermatophyta</taxon>
        <taxon>Magnoliopsida</taxon>
        <taxon>Liliopsida</taxon>
        <taxon>Asparagales</taxon>
        <taxon>Orchidaceae</taxon>
        <taxon>Epidendroideae</taxon>
        <taxon>Malaxideae</taxon>
        <taxon>Dendrobiinae</taxon>
        <taxon>Dendrobium</taxon>
    </lineage>
</organism>
<dbReference type="AlphaFoldDB" id="A0A8T3BIP4"/>
<dbReference type="Proteomes" id="UP000829196">
    <property type="component" value="Unassembled WGS sequence"/>
</dbReference>
<feature type="region of interest" description="Disordered" evidence="1">
    <location>
        <begin position="1"/>
        <end position="28"/>
    </location>
</feature>
<evidence type="ECO:0000313" key="2">
    <source>
        <dbReference type="EMBL" id="KAI0512140.1"/>
    </source>
</evidence>
<evidence type="ECO:0000256" key="1">
    <source>
        <dbReference type="SAM" id="MobiDB-lite"/>
    </source>
</evidence>
<protein>
    <submittedName>
        <fullName evidence="2">Uncharacterized protein</fullName>
    </submittedName>
</protein>
<keyword evidence="3" id="KW-1185">Reference proteome</keyword>
<reference evidence="2" key="1">
    <citation type="journal article" date="2022" name="Front. Genet.">
        <title>Chromosome-Scale Assembly of the Dendrobium nobile Genome Provides Insights Into the Molecular Mechanism of the Biosynthesis of the Medicinal Active Ingredient of Dendrobium.</title>
        <authorList>
            <person name="Xu Q."/>
            <person name="Niu S.-C."/>
            <person name="Li K.-L."/>
            <person name="Zheng P.-J."/>
            <person name="Zhang X.-J."/>
            <person name="Jia Y."/>
            <person name="Liu Y."/>
            <person name="Niu Y.-X."/>
            <person name="Yu L.-H."/>
            <person name="Chen D.-F."/>
            <person name="Zhang G.-Q."/>
        </authorList>
    </citation>
    <scope>NUCLEOTIDE SEQUENCE</scope>
    <source>
        <tissue evidence="2">Leaf</tissue>
    </source>
</reference>